<keyword evidence="5" id="KW-0998">Cell outer membrane</keyword>
<dbReference type="Pfam" id="PF07980">
    <property type="entry name" value="SusD_RagB"/>
    <property type="match status" value="1"/>
</dbReference>
<dbReference type="Proteomes" id="UP000184498">
    <property type="component" value="Unassembled WGS sequence"/>
</dbReference>
<keyword evidence="4" id="KW-0472">Membrane</keyword>
<dbReference type="EMBL" id="FRAM01000001">
    <property type="protein sequence ID" value="SHK02294.1"/>
    <property type="molecule type" value="Genomic_DNA"/>
</dbReference>
<dbReference type="PROSITE" id="PS51257">
    <property type="entry name" value="PROKAR_LIPOPROTEIN"/>
    <property type="match status" value="1"/>
</dbReference>
<protein>
    <submittedName>
        <fullName evidence="7">SusD family protein</fullName>
    </submittedName>
</protein>
<dbReference type="Gene3D" id="1.25.40.10">
    <property type="entry name" value="Tetratricopeptide repeat domain"/>
    <property type="match status" value="1"/>
</dbReference>
<gene>
    <name evidence="7" type="ORF">SAMN05444371_0829</name>
</gene>
<dbReference type="AlphaFoldDB" id="A0A1M6P2Z9"/>
<organism evidence="7 8">
    <name type="scientific">Epilithonimonas mollis</name>
    <dbReference type="NCBI Taxonomy" id="216903"/>
    <lineage>
        <taxon>Bacteria</taxon>
        <taxon>Pseudomonadati</taxon>
        <taxon>Bacteroidota</taxon>
        <taxon>Flavobacteriia</taxon>
        <taxon>Flavobacteriales</taxon>
        <taxon>Weeksellaceae</taxon>
        <taxon>Chryseobacterium group</taxon>
        <taxon>Epilithonimonas</taxon>
    </lineage>
</organism>
<dbReference type="SUPFAM" id="SSF48452">
    <property type="entry name" value="TPR-like"/>
    <property type="match status" value="1"/>
</dbReference>
<proteinExistence type="inferred from homology"/>
<dbReference type="CDD" id="cd08977">
    <property type="entry name" value="SusD"/>
    <property type="match status" value="1"/>
</dbReference>
<accession>A0A1M6P2Z9</accession>
<evidence type="ECO:0000256" key="1">
    <source>
        <dbReference type="ARBA" id="ARBA00004442"/>
    </source>
</evidence>
<evidence type="ECO:0000256" key="5">
    <source>
        <dbReference type="ARBA" id="ARBA00023237"/>
    </source>
</evidence>
<evidence type="ECO:0000313" key="7">
    <source>
        <dbReference type="EMBL" id="SHK02294.1"/>
    </source>
</evidence>
<sequence length="538" mass="60829">MKIIKNRLFNLRNLAIFGIFLFTTTSCLDDLDVKVNDDELFTSEQFYADPNSYKQFLAKIYAGLAVTGQSSNAGSGQSDLGAEADGGPNEGFSQYLRGYWQMQELTTDEALIAWVENDNPTIKDLNFNTWNADNVFNEAFFARVFFQVGLVNEFLRETTEEKLNSRGVSGDLKSQIKTFRAEARFLRALTYYHAIDLYGKMPFATENDDLGTKPVMKTREEMFNYVIGELDSIESELPAPRMNQYGRADQAAVWMLKAKLYLNAKVYINSDKSTEALAAVEKVIGSAYKVAQIPYANLFMADNNTNGAQEEIIFPIVFDGIRTKTYGGTTYLIHGSCNNAVGLTLGIDFGWQGYRVRQEFMQSVGQDKRIMKVPGNNDPEFITNYLDFEQGAKLIKFSNKTSSGENGSDINFTDADFPLFRMADAYLMYAELAVVNGKGNITKALQYINDLRTRAGSPIVFQTALTKDFILTERARELYWEGYRRQDLIRFGVYTAGKNWQWKGGSINGNSLPEYRQLFPIPSKYLRLNSNLSQNVGY</sequence>
<evidence type="ECO:0000256" key="3">
    <source>
        <dbReference type="ARBA" id="ARBA00022729"/>
    </source>
</evidence>
<dbReference type="OrthoDB" id="5694214at2"/>
<dbReference type="InterPro" id="IPR012944">
    <property type="entry name" value="SusD_RagB_dom"/>
</dbReference>
<reference evidence="8" key="1">
    <citation type="submission" date="2016-11" db="EMBL/GenBank/DDBJ databases">
        <authorList>
            <person name="Varghese N."/>
            <person name="Submissions S."/>
        </authorList>
    </citation>
    <scope>NUCLEOTIDE SEQUENCE [LARGE SCALE GENOMIC DNA]</scope>
    <source>
        <strain evidence="8">DSM 18016</strain>
    </source>
</reference>
<evidence type="ECO:0000259" key="6">
    <source>
        <dbReference type="Pfam" id="PF07980"/>
    </source>
</evidence>
<keyword evidence="3" id="KW-0732">Signal</keyword>
<comment type="subcellular location">
    <subcellularLocation>
        <location evidence="1">Cell outer membrane</location>
    </subcellularLocation>
</comment>
<evidence type="ECO:0000313" key="8">
    <source>
        <dbReference type="Proteomes" id="UP000184498"/>
    </source>
</evidence>
<name>A0A1M6P2Z9_9FLAO</name>
<comment type="similarity">
    <text evidence="2">Belongs to the SusD family.</text>
</comment>
<feature type="domain" description="RagB/SusD" evidence="6">
    <location>
        <begin position="389"/>
        <end position="538"/>
    </location>
</feature>
<dbReference type="GO" id="GO:0009279">
    <property type="term" value="C:cell outer membrane"/>
    <property type="evidence" value="ECO:0007669"/>
    <property type="project" value="UniProtKB-SubCell"/>
</dbReference>
<dbReference type="InterPro" id="IPR011990">
    <property type="entry name" value="TPR-like_helical_dom_sf"/>
</dbReference>
<dbReference type="Gene3D" id="1.10.3780.10">
    <property type="entry name" value="SusD-like"/>
    <property type="match status" value="1"/>
</dbReference>
<dbReference type="Gene3D" id="1.25.40.390">
    <property type="match status" value="1"/>
</dbReference>
<keyword evidence="8" id="KW-1185">Reference proteome</keyword>
<dbReference type="RefSeq" id="WP_072996558.1">
    <property type="nucleotide sequence ID" value="NZ_FRAM01000001.1"/>
</dbReference>
<dbReference type="STRING" id="216903.SAMN05444371_0829"/>
<evidence type="ECO:0000256" key="2">
    <source>
        <dbReference type="ARBA" id="ARBA00006275"/>
    </source>
</evidence>
<evidence type="ECO:0000256" key="4">
    <source>
        <dbReference type="ARBA" id="ARBA00023136"/>
    </source>
</evidence>